<feature type="domain" description="AMP-dependent synthetase/ligase" evidence="1">
    <location>
        <begin position="37"/>
        <end position="220"/>
    </location>
</feature>
<dbReference type="InterPro" id="IPR000873">
    <property type="entry name" value="AMP-dep_synth/lig_dom"/>
</dbReference>
<reference evidence="3" key="1">
    <citation type="journal article" date="2019" name="Int. J. Syst. Evol. Microbiol.">
        <title>The Global Catalogue of Microorganisms (GCM) 10K type strain sequencing project: providing services to taxonomists for standard genome sequencing and annotation.</title>
        <authorList>
            <consortium name="The Broad Institute Genomics Platform"/>
            <consortium name="The Broad Institute Genome Sequencing Center for Infectious Disease"/>
            <person name="Wu L."/>
            <person name="Ma J."/>
        </authorList>
    </citation>
    <scope>NUCLEOTIDE SEQUENCE [LARGE SCALE GENOMIC DNA]</scope>
    <source>
        <strain evidence="3">CGMCC 4.1467</strain>
    </source>
</reference>
<name>A0ABW2LAQ9_9BACT</name>
<keyword evidence="3" id="KW-1185">Reference proteome</keyword>
<gene>
    <name evidence="2" type="ORF">ACFQY0_15805</name>
</gene>
<dbReference type="Gene3D" id="3.40.50.12780">
    <property type="entry name" value="N-terminal domain of ligase-like"/>
    <property type="match status" value="1"/>
</dbReference>
<evidence type="ECO:0000313" key="3">
    <source>
        <dbReference type="Proteomes" id="UP001596472"/>
    </source>
</evidence>
<dbReference type="InterPro" id="IPR042099">
    <property type="entry name" value="ANL_N_sf"/>
</dbReference>
<dbReference type="Proteomes" id="UP001596472">
    <property type="component" value="Unassembled WGS sequence"/>
</dbReference>
<proteinExistence type="predicted"/>
<dbReference type="Gene3D" id="3.30.300.30">
    <property type="match status" value="1"/>
</dbReference>
<comment type="caution">
    <text evidence="2">The sequence shown here is derived from an EMBL/GenBank/DDBJ whole genome shotgun (WGS) entry which is preliminary data.</text>
</comment>
<organism evidence="2 3">
    <name type="scientific">Haloferula chungangensis</name>
    <dbReference type="NCBI Taxonomy" id="1048331"/>
    <lineage>
        <taxon>Bacteria</taxon>
        <taxon>Pseudomonadati</taxon>
        <taxon>Verrucomicrobiota</taxon>
        <taxon>Verrucomicrobiia</taxon>
        <taxon>Verrucomicrobiales</taxon>
        <taxon>Verrucomicrobiaceae</taxon>
        <taxon>Haloferula</taxon>
    </lineage>
</organism>
<protein>
    <submittedName>
        <fullName evidence="2">AMP-binding protein</fullName>
    </submittedName>
</protein>
<evidence type="ECO:0000259" key="1">
    <source>
        <dbReference type="Pfam" id="PF00501"/>
    </source>
</evidence>
<dbReference type="EMBL" id="JBHTBS010000008">
    <property type="protein sequence ID" value="MFC7338660.1"/>
    <property type="molecule type" value="Genomic_DNA"/>
</dbReference>
<accession>A0ABW2LAQ9</accession>
<dbReference type="SUPFAM" id="SSF56801">
    <property type="entry name" value="Acetyl-CoA synthetase-like"/>
    <property type="match status" value="1"/>
</dbReference>
<dbReference type="RefSeq" id="WP_379714246.1">
    <property type="nucleotide sequence ID" value="NZ_JBHTBS010000008.1"/>
</dbReference>
<dbReference type="PANTHER" id="PTHR43201:SF32">
    <property type="entry name" value="2-SUCCINYLBENZOATE--COA LIGASE, CHLOROPLASTIC_PEROXISOMAL"/>
    <property type="match status" value="1"/>
</dbReference>
<dbReference type="Pfam" id="PF00501">
    <property type="entry name" value="AMP-binding"/>
    <property type="match status" value="1"/>
</dbReference>
<dbReference type="InterPro" id="IPR045851">
    <property type="entry name" value="AMP-bd_C_sf"/>
</dbReference>
<sequence length="367" mass="40674">METTYLRDPAFWTSTRPEAPGSNFVVPNLQDGELDGLVFFQTSGSMAWPHWVGLSREALLLSAAVVNAHLQVDSASCWGLALPLNHVGGFGVVARAYEAGCRLDCFREKWDPARFSAWLKAEQVSHVSLVPTQVHDLVREWLRPPPSLKVVVVGGGGLDEETGRAARGLGWPVLASYGMTEAGSQIATQGVELLDQPYECSPIPILPHWKVRIEDDGRIALSGRALFAGELIQSGERWHFSKRREEWYRTKDLGRLDGGDLNLTGRADAVVKILGELVDPIAVEHELAIPEVTVIAVRDPRKEHRLMAVYENGSISNRVESRVQAYNESVTGVRRIDELVKVDAIPRSQLGKVRRFELSSMLESLRV</sequence>
<dbReference type="PANTHER" id="PTHR43201">
    <property type="entry name" value="ACYL-COA SYNTHETASE"/>
    <property type="match status" value="1"/>
</dbReference>
<evidence type="ECO:0000313" key="2">
    <source>
        <dbReference type="EMBL" id="MFC7338660.1"/>
    </source>
</evidence>